<dbReference type="Proteomes" id="UP000470384">
    <property type="component" value="Unassembled WGS sequence"/>
</dbReference>
<proteinExistence type="predicted"/>
<evidence type="ECO:0008006" key="3">
    <source>
        <dbReference type="Google" id="ProtNLM"/>
    </source>
</evidence>
<dbReference type="SUPFAM" id="SSF51735">
    <property type="entry name" value="NAD(P)-binding Rossmann-fold domains"/>
    <property type="match status" value="1"/>
</dbReference>
<sequence length="329" mass="34261">MTKTILIAGGYGLVGSHIARHIRRLVPDARLLIAGRSPDKATELVAELGNATACTMDSTDPRAALAAAGPLDAMVCALQDPHDQLLAHAIETGCAHLSITRSVNDMASLLARTGNSTLQAPVIPTAHWQAGITTLAVLDLVQSAFDRVDRISIAALFDMADPIGPMTLEDSGSFFGKAQVLRDGAWCWVDPDAEVASVPVAGETIETRPMSVLDVPSLRAVTHARDIEFRLGIGTSRGTRAGGAASHDMEITVEGTDASGAKLTRTRIVSDPRGQAELTATGAALATRRAVGGDERPAPAPAVLMPEAILDAGEAMAELRALGVTVEES</sequence>
<name>A0A845Q7F5_9HYPH</name>
<accession>A0A845Q7F5</accession>
<dbReference type="EMBL" id="WXYQ01000001">
    <property type="protein sequence ID" value="NBG94168.1"/>
    <property type="molecule type" value="Genomic_DNA"/>
</dbReference>
<evidence type="ECO:0000313" key="2">
    <source>
        <dbReference type="Proteomes" id="UP000470384"/>
    </source>
</evidence>
<dbReference type="AlphaFoldDB" id="A0A845Q7F5"/>
<comment type="caution">
    <text evidence="1">The sequence shown here is derived from an EMBL/GenBank/DDBJ whole genome shotgun (WGS) entry which is preliminary data.</text>
</comment>
<dbReference type="OrthoDB" id="3518805at2"/>
<keyword evidence="2" id="KW-1185">Reference proteome</keyword>
<dbReference type="InterPro" id="IPR036291">
    <property type="entry name" value="NAD(P)-bd_dom_sf"/>
</dbReference>
<protein>
    <recommendedName>
        <fullName evidence="3">Saccharopine dehydrogenase</fullName>
    </recommendedName>
</protein>
<dbReference type="GeneID" id="300656224"/>
<evidence type="ECO:0000313" key="1">
    <source>
        <dbReference type="EMBL" id="NBG94168.1"/>
    </source>
</evidence>
<dbReference type="Gene3D" id="3.40.50.720">
    <property type="entry name" value="NAD(P)-binding Rossmann-like Domain"/>
    <property type="match status" value="1"/>
</dbReference>
<dbReference type="RefSeq" id="WP_160586325.1">
    <property type="nucleotide sequence ID" value="NZ_BMHN01000001.1"/>
</dbReference>
<organism evidence="1 2">
    <name type="scientific">Pyruvatibacter mobilis</name>
    <dbReference type="NCBI Taxonomy" id="1712261"/>
    <lineage>
        <taxon>Bacteria</taxon>
        <taxon>Pseudomonadati</taxon>
        <taxon>Pseudomonadota</taxon>
        <taxon>Alphaproteobacteria</taxon>
        <taxon>Hyphomicrobiales</taxon>
        <taxon>Parvibaculaceae</taxon>
        <taxon>Pyruvatibacter</taxon>
    </lineage>
</organism>
<gene>
    <name evidence="1" type="ORF">GTQ45_00315</name>
</gene>
<reference evidence="1 2" key="1">
    <citation type="journal article" date="2016" name="Int. J. Syst. Evol. Microbiol.">
        <title>Pyruvatibacter mobilis gen. nov., sp. nov., a marine bacterium from the culture broth of Picochlorum sp. 122.</title>
        <authorList>
            <person name="Wang G."/>
            <person name="Tang M."/>
            <person name="Wu H."/>
            <person name="Dai S."/>
            <person name="Li T."/>
            <person name="Chen C."/>
            <person name="He H."/>
            <person name="Fan J."/>
            <person name="Xiang W."/>
            <person name="Li X."/>
        </authorList>
    </citation>
    <scope>NUCLEOTIDE SEQUENCE [LARGE SCALE GENOMIC DNA]</scope>
    <source>
        <strain evidence="1 2">GYP-11</strain>
    </source>
</reference>